<keyword evidence="2" id="KW-0418">Kinase</keyword>
<comment type="caution">
    <text evidence="2">The sequence shown here is derived from an EMBL/GenBank/DDBJ whole genome shotgun (WGS) entry which is preliminary data.</text>
</comment>
<dbReference type="InterPro" id="IPR052519">
    <property type="entry name" value="Euk-type_GlcNAc_Kinase"/>
</dbReference>
<evidence type="ECO:0000313" key="2">
    <source>
        <dbReference type="EMBL" id="TDS77282.1"/>
    </source>
</evidence>
<gene>
    <name evidence="2" type="ORF">CLV52_2225</name>
</gene>
<feature type="domain" description="ATPase BadF/BadG/BcrA/BcrD type" evidence="1">
    <location>
        <begin position="14"/>
        <end position="306"/>
    </location>
</feature>
<keyword evidence="3" id="KW-1185">Reference proteome</keyword>
<dbReference type="OrthoDB" id="5524856at2"/>
<dbReference type="PANTHER" id="PTHR43190">
    <property type="entry name" value="N-ACETYL-D-GLUCOSAMINE KINASE"/>
    <property type="match status" value="1"/>
</dbReference>
<dbReference type="InterPro" id="IPR002731">
    <property type="entry name" value="ATPase_BadF"/>
</dbReference>
<keyword evidence="2" id="KW-0808">Transferase</keyword>
<organism evidence="2 3">
    <name type="scientific">Amnibacterium kyonggiense</name>
    <dbReference type="NCBI Taxonomy" id="595671"/>
    <lineage>
        <taxon>Bacteria</taxon>
        <taxon>Bacillati</taxon>
        <taxon>Actinomycetota</taxon>
        <taxon>Actinomycetes</taxon>
        <taxon>Micrococcales</taxon>
        <taxon>Microbacteriaceae</taxon>
        <taxon>Amnibacterium</taxon>
    </lineage>
</organism>
<dbReference type="InterPro" id="IPR043129">
    <property type="entry name" value="ATPase_NBD"/>
</dbReference>
<reference evidence="2 3" key="1">
    <citation type="submission" date="2019-03" db="EMBL/GenBank/DDBJ databases">
        <title>Genomic Encyclopedia of Archaeal and Bacterial Type Strains, Phase II (KMG-II): from individual species to whole genera.</title>
        <authorList>
            <person name="Goeker M."/>
        </authorList>
    </citation>
    <scope>NUCLEOTIDE SEQUENCE [LARGE SCALE GENOMIC DNA]</scope>
    <source>
        <strain evidence="2 3">DSM 24782</strain>
    </source>
</reference>
<dbReference type="SUPFAM" id="SSF53067">
    <property type="entry name" value="Actin-like ATPase domain"/>
    <property type="match status" value="2"/>
</dbReference>
<name>A0A4R7FLI6_9MICO</name>
<evidence type="ECO:0000259" key="1">
    <source>
        <dbReference type="Pfam" id="PF01869"/>
    </source>
</evidence>
<proteinExistence type="predicted"/>
<protein>
    <submittedName>
        <fullName evidence="2">N-acetylglucosamine kinase-like BadF-type ATPase</fullName>
    </submittedName>
</protein>
<evidence type="ECO:0000313" key="3">
    <source>
        <dbReference type="Proteomes" id="UP000295344"/>
    </source>
</evidence>
<dbReference type="Gene3D" id="3.30.420.40">
    <property type="match status" value="2"/>
</dbReference>
<dbReference type="GO" id="GO:0016301">
    <property type="term" value="F:kinase activity"/>
    <property type="evidence" value="ECO:0007669"/>
    <property type="project" value="UniProtKB-KW"/>
</dbReference>
<dbReference type="PANTHER" id="PTHR43190:SF3">
    <property type="entry name" value="N-ACETYL-D-GLUCOSAMINE KINASE"/>
    <property type="match status" value="1"/>
</dbReference>
<dbReference type="Proteomes" id="UP000295344">
    <property type="component" value="Unassembled WGS sequence"/>
</dbReference>
<dbReference type="AlphaFoldDB" id="A0A4R7FLI6"/>
<sequence length="331" mass="33709">MGVSAAAPVVLAADGGGSKTDVLAIGLDGRVLAHERGRGGNPQVAGWPPVREELDRLRAAVLAAASDRTVLLQHVYLAGLDLQEELAEARRRLQHWTALAPLTAENDLFALLRAGTAAKDAVAVVCGTGINAIGVRADGASARFPALGEISGDWGGGSGLGPAALWHAIRAEDGRGPATALREVVTGAFGTATVRAVVEGLHFGRIPREALNDLTPALFAAAEAGDAVAASVVDRQAEEVVVMADVLLRRLDLQSTPLPVVLGGSVLAGRSPRLVAGVVAGLAERAPLARPTWVVEPPVVGAALLALEAAGAPPEALTVARDEVVAALPSR</sequence>
<dbReference type="RefSeq" id="WP_133766372.1">
    <property type="nucleotide sequence ID" value="NZ_BAAARP010000002.1"/>
</dbReference>
<accession>A0A4R7FLI6</accession>
<dbReference type="EMBL" id="SOAM01000002">
    <property type="protein sequence ID" value="TDS77282.1"/>
    <property type="molecule type" value="Genomic_DNA"/>
</dbReference>
<dbReference type="Pfam" id="PF01869">
    <property type="entry name" value="BcrAD_BadFG"/>
    <property type="match status" value="1"/>
</dbReference>